<name>A0A077Z2W4_TRITR</name>
<keyword evidence="2" id="KW-1185">Reference proteome</keyword>
<dbReference type="AlphaFoldDB" id="A0A077Z2W4"/>
<proteinExistence type="predicted"/>
<gene>
    <name evidence="1" type="ORF">TTRE_0000230701</name>
</gene>
<protein>
    <submittedName>
        <fullName evidence="1">Uncharacterized protein</fullName>
    </submittedName>
</protein>
<evidence type="ECO:0000313" key="2">
    <source>
        <dbReference type="Proteomes" id="UP000030665"/>
    </source>
</evidence>
<sequence length="99" mass="11397">MIKGSLRKQISVWRLEIYDFASLFGGMGPDFWQITKLCDRLKNMPTVGKGRRFEAREIAGWLNPTSAYKANLLLGANRRFTDFSLQADIVNIDHSLKYQ</sequence>
<dbReference type="EMBL" id="HG805878">
    <property type="protein sequence ID" value="CDW54038.1"/>
    <property type="molecule type" value="Genomic_DNA"/>
</dbReference>
<evidence type="ECO:0000313" key="1">
    <source>
        <dbReference type="EMBL" id="CDW54038.1"/>
    </source>
</evidence>
<accession>A0A077Z2W4</accession>
<reference evidence="1" key="2">
    <citation type="submission" date="2014-03" db="EMBL/GenBank/DDBJ databases">
        <title>The whipworm genome and dual-species transcriptomics of an intimate host-pathogen interaction.</title>
        <authorList>
            <person name="Foth B.J."/>
            <person name="Tsai I.J."/>
            <person name="Reid A.J."/>
            <person name="Bancroft A.J."/>
            <person name="Nichol S."/>
            <person name="Tracey A."/>
            <person name="Holroyd N."/>
            <person name="Cotton J.A."/>
            <person name="Stanley E.J."/>
            <person name="Zarowiecki M."/>
            <person name="Liu J.Z."/>
            <person name="Huckvale T."/>
            <person name="Cooper P.J."/>
            <person name="Grencis R.K."/>
            <person name="Berriman M."/>
        </authorList>
    </citation>
    <scope>NUCLEOTIDE SEQUENCE [LARGE SCALE GENOMIC DNA]</scope>
</reference>
<reference evidence="1" key="1">
    <citation type="submission" date="2014-01" db="EMBL/GenBank/DDBJ databases">
        <authorList>
            <person name="Aslett M."/>
        </authorList>
    </citation>
    <scope>NUCLEOTIDE SEQUENCE</scope>
</reference>
<organism evidence="1 2">
    <name type="scientific">Trichuris trichiura</name>
    <name type="common">Whipworm</name>
    <name type="synonym">Trichocephalus trichiurus</name>
    <dbReference type="NCBI Taxonomy" id="36087"/>
    <lineage>
        <taxon>Eukaryota</taxon>
        <taxon>Metazoa</taxon>
        <taxon>Ecdysozoa</taxon>
        <taxon>Nematoda</taxon>
        <taxon>Enoplea</taxon>
        <taxon>Dorylaimia</taxon>
        <taxon>Trichinellida</taxon>
        <taxon>Trichuridae</taxon>
        <taxon>Trichuris</taxon>
    </lineage>
</organism>
<dbReference type="Proteomes" id="UP000030665">
    <property type="component" value="Unassembled WGS sequence"/>
</dbReference>